<dbReference type="Proteomes" id="UP000579812">
    <property type="component" value="Unassembled WGS sequence"/>
</dbReference>
<evidence type="ECO:0000313" key="3">
    <source>
        <dbReference type="Proteomes" id="UP000579812"/>
    </source>
</evidence>
<evidence type="ECO:0000256" key="1">
    <source>
        <dbReference type="SAM" id="MobiDB-lite"/>
    </source>
</evidence>
<protein>
    <submittedName>
        <fullName evidence="2">Uncharacterized protein</fullName>
    </submittedName>
</protein>
<dbReference type="EMBL" id="JAAMOB010000001">
    <property type="protein sequence ID" value="KAF4118063.1"/>
    <property type="molecule type" value="Genomic_DNA"/>
</dbReference>
<organism evidence="2 3">
    <name type="scientific">Onychostoma macrolepis</name>
    <dbReference type="NCBI Taxonomy" id="369639"/>
    <lineage>
        <taxon>Eukaryota</taxon>
        <taxon>Metazoa</taxon>
        <taxon>Chordata</taxon>
        <taxon>Craniata</taxon>
        <taxon>Vertebrata</taxon>
        <taxon>Euteleostomi</taxon>
        <taxon>Actinopterygii</taxon>
        <taxon>Neopterygii</taxon>
        <taxon>Teleostei</taxon>
        <taxon>Ostariophysi</taxon>
        <taxon>Cypriniformes</taxon>
        <taxon>Cyprinidae</taxon>
        <taxon>Acrossocheilinae</taxon>
        <taxon>Onychostoma</taxon>
    </lineage>
</organism>
<gene>
    <name evidence="2" type="ORF">G5714_000114</name>
</gene>
<comment type="caution">
    <text evidence="2">The sequence shown here is derived from an EMBL/GenBank/DDBJ whole genome shotgun (WGS) entry which is preliminary data.</text>
</comment>
<accession>A0A7J6DFF4</accession>
<evidence type="ECO:0000313" key="2">
    <source>
        <dbReference type="EMBL" id="KAF4118063.1"/>
    </source>
</evidence>
<feature type="region of interest" description="Disordered" evidence="1">
    <location>
        <begin position="76"/>
        <end position="99"/>
    </location>
</feature>
<reference evidence="2 3" key="1">
    <citation type="submission" date="2020-04" db="EMBL/GenBank/DDBJ databases">
        <title>Chromosome-level genome assembly of a cyprinid fish Onychostoma macrolepis by integration of Nanopore Sequencing, Bionano and Hi-C technology.</title>
        <authorList>
            <person name="Wang D."/>
        </authorList>
    </citation>
    <scope>NUCLEOTIDE SEQUENCE [LARGE SCALE GENOMIC DNA]</scope>
    <source>
        <strain evidence="2">SWU-2019</strain>
        <tissue evidence="2">Muscle</tissue>
    </source>
</reference>
<dbReference type="AlphaFoldDB" id="A0A7J6DFF4"/>
<keyword evidence="3" id="KW-1185">Reference proteome</keyword>
<sequence>MFCRQESVVAFCRPVGWGLWGHTVSVSAVMLWKGPCPTCGCWQVVIQLFRSGAVDQEWSRTGGRLLQCLAKPDDLDTGGTQVEREKHKTPMQVRTDLVS</sequence>
<name>A0A7J6DFF4_9TELE</name>
<proteinExistence type="predicted"/>